<name>A0A0N8PSG2_9CHLR</name>
<dbReference type="AlphaFoldDB" id="A0A0N8PSG2"/>
<reference evidence="1 2" key="1">
    <citation type="submission" date="2015-09" db="EMBL/GenBank/DDBJ databases">
        <title>Draft genome sequence of Kouleothrix aurantiaca JCM 19913.</title>
        <authorList>
            <person name="Hemp J."/>
        </authorList>
    </citation>
    <scope>NUCLEOTIDE SEQUENCE [LARGE SCALE GENOMIC DNA]</scope>
    <source>
        <strain evidence="1 2">COM-B</strain>
    </source>
</reference>
<sequence length="122" mass="13493">PKEESLGFALSELSIMRQTGQIDDTTFHPLITKALDEAGYQAPDNASLHDVLDMMSRVEKIRDYAQREKRQLYGAAVAMKAGDADAAFTFLDGPEGAGIGWDLQRNDLRDKLGLPPEHDEFA</sequence>
<organism evidence="1 2">
    <name type="scientific">Kouleothrix aurantiaca</name>
    <dbReference type="NCBI Taxonomy" id="186479"/>
    <lineage>
        <taxon>Bacteria</taxon>
        <taxon>Bacillati</taxon>
        <taxon>Chloroflexota</taxon>
        <taxon>Chloroflexia</taxon>
        <taxon>Chloroflexales</taxon>
        <taxon>Roseiflexineae</taxon>
        <taxon>Roseiflexaceae</taxon>
        <taxon>Kouleothrix</taxon>
    </lineage>
</organism>
<proteinExistence type="predicted"/>
<feature type="non-terminal residue" evidence="1">
    <location>
        <position position="1"/>
    </location>
</feature>
<comment type="caution">
    <text evidence="1">The sequence shown here is derived from an EMBL/GenBank/DDBJ whole genome shotgun (WGS) entry which is preliminary data.</text>
</comment>
<dbReference type="EMBL" id="LJCR01000477">
    <property type="protein sequence ID" value="KPV52637.1"/>
    <property type="molecule type" value="Genomic_DNA"/>
</dbReference>
<evidence type="ECO:0000313" key="1">
    <source>
        <dbReference type="EMBL" id="KPV52637.1"/>
    </source>
</evidence>
<keyword evidence="2" id="KW-1185">Reference proteome</keyword>
<gene>
    <name evidence="1" type="ORF">SE17_14240</name>
</gene>
<evidence type="ECO:0000313" key="2">
    <source>
        <dbReference type="Proteomes" id="UP000050509"/>
    </source>
</evidence>
<accession>A0A0N8PSG2</accession>
<dbReference type="Proteomes" id="UP000050509">
    <property type="component" value="Unassembled WGS sequence"/>
</dbReference>
<protein>
    <submittedName>
        <fullName evidence="1">Uncharacterized protein</fullName>
    </submittedName>
</protein>